<dbReference type="GO" id="GO:0009190">
    <property type="term" value="P:cyclic nucleotide biosynthetic process"/>
    <property type="evidence" value="ECO:0007669"/>
    <property type="project" value="InterPro"/>
</dbReference>
<feature type="repeat" description="TPR" evidence="1">
    <location>
        <begin position="409"/>
        <end position="442"/>
    </location>
</feature>
<dbReference type="SUPFAM" id="SSF48452">
    <property type="entry name" value="TPR-like"/>
    <property type="match status" value="2"/>
</dbReference>
<comment type="caution">
    <text evidence="3">The sequence shown here is derived from an EMBL/GenBank/DDBJ whole genome shotgun (WGS) entry which is preliminary data.</text>
</comment>
<gene>
    <name evidence="3" type="ORF">GR183_06015</name>
</gene>
<dbReference type="SUPFAM" id="SSF55073">
    <property type="entry name" value="Nucleotide cyclase"/>
    <property type="match status" value="1"/>
</dbReference>
<dbReference type="InterPro" id="IPR001054">
    <property type="entry name" value="A/G_cyclase"/>
</dbReference>
<dbReference type="InterPro" id="IPR029787">
    <property type="entry name" value="Nucleotide_cyclase"/>
</dbReference>
<feature type="domain" description="Guanylate cyclase" evidence="2">
    <location>
        <begin position="11"/>
        <end position="118"/>
    </location>
</feature>
<dbReference type="EMBL" id="WUMV01000002">
    <property type="protein sequence ID" value="MXN64453.1"/>
    <property type="molecule type" value="Genomic_DNA"/>
</dbReference>
<sequence>MPEHGLRKLEAVLAADVAGYSRMMGEDEAGTLNDLRRLRGELFAPAVKRYRGTIIKSMGDGWLVEFPSVVDAVSCAIEIQEGLAGGNIKLRMGLHLGDITHEGEDIYGDGVNIAARLQEVAEPGSIVISDMIHRSIGGKLTAPFLALGALNLKNIKEPVSAYAWGAAPRTSENVALPLPDKPSIAVLPFTNMSGDPEQEYFSDGITEDIIAALSRIGWLFVIARNSSFLLKGKRVDVRRVSADLGVRYVLEGSVRKAANKIRIHAQLIDARSSAHLWAERYDRDFDEILAVQDEVVGSIVHAIGAPDGVLEKSERQRSLETRTKNPTAYDYYLRGRSQLDRQGVGNWEKAETLFKKAIETDAGFAQAYSALAWLYFLRFKMLRVSSFDEIHDQVRDLALHAIRLDQNDYRAHWVLGFLNTHMGKHAQGLACFDRALSINPNDANVLVWSSEVLIYWGRPEEALERCERALRLNPNCPDFYYWLRGFACFHLGRYEDALSDLERMIEPQYARRLLAATYAHLGRLEEAKAEAAQYMKIDPEFSISEWSKTEYYKVPEELRRFVDGLEKAGFPA</sequence>
<dbReference type="PROSITE" id="PS50125">
    <property type="entry name" value="GUANYLATE_CYCLASE_2"/>
    <property type="match status" value="1"/>
</dbReference>
<dbReference type="Proteomes" id="UP000433101">
    <property type="component" value="Unassembled WGS sequence"/>
</dbReference>
<dbReference type="RefSeq" id="WP_160774670.1">
    <property type="nucleotide sequence ID" value="NZ_WUMV01000002.1"/>
</dbReference>
<dbReference type="InterPro" id="IPR011990">
    <property type="entry name" value="TPR-like_helical_dom_sf"/>
</dbReference>
<organism evidence="3 4">
    <name type="scientific">Stappia sediminis</name>
    <dbReference type="NCBI Taxonomy" id="2692190"/>
    <lineage>
        <taxon>Bacteria</taxon>
        <taxon>Pseudomonadati</taxon>
        <taxon>Pseudomonadota</taxon>
        <taxon>Alphaproteobacteria</taxon>
        <taxon>Hyphomicrobiales</taxon>
        <taxon>Stappiaceae</taxon>
        <taxon>Stappia</taxon>
    </lineage>
</organism>
<dbReference type="PANTHER" id="PTHR12558">
    <property type="entry name" value="CELL DIVISION CYCLE 16,23,27"/>
    <property type="match status" value="1"/>
</dbReference>
<evidence type="ECO:0000259" key="2">
    <source>
        <dbReference type="PROSITE" id="PS50125"/>
    </source>
</evidence>
<dbReference type="InterPro" id="IPR019734">
    <property type="entry name" value="TPR_rpt"/>
</dbReference>
<dbReference type="Pfam" id="PF13432">
    <property type="entry name" value="TPR_16"/>
    <property type="match status" value="1"/>
</dbReference>
<proteinExistence type="predicted"/>
<dbReference type="Gene3D" id="3.40.50.10070">
    <property type="entry name" value="TolB, N-terminal domain"/>
    <property type="match status" value="1"/>
</dbReference>
<evidence type="ECO:0000313" key="3">
    <source>
        <dbReference type="EMBL" id="MXN64453.1"/>
    </source>
</evidence>
<keyword evidence="4" id="KW-1185">Reference proteome</keyword>
<dbReference type="AlphaFoldDB" id="A0A7X3S749"/>
<name>A0A7X3S749_9HYPH</name>
<evidence type="ECO:0000313" key="4">
    <source>
        <dbReference type="Proteomes" id="UP000433101"/>
    </source>
</evidence>
<dbReference type="GO" id="GO:0035556">
    <property type="term" value="P:intracellular signal transduction"/>
    <property type="evidence" value="ECO:0007669"/>
    <property type="project" value="InterPro"/>
</dbReference>
<dbReference type="PROSITE" id="PS50005">
    <property type="entry name" value="TPR"/>
    <property type="match status" value="1"/>
</dbReference>
<accession>A0A7X3S749</accession>
<dbReference type="Pfam" id="PF13181">
    <property type="entry name" value="TPR_8"/>
    <property type="match status" value="1"/>
</dbReference>
<dbReference type="GO" id="GO:0004016">
    <property type="term" value="F:adenylate cyclase activity"/>
    <property type="evidence" value="ECO:0007669"/>
    <property type="project" value="UniProtKB-ARBA"/>
</dbReference>
<evidence type="ECO:0000256" key="1">
    <source>
        <dbReference type="PROSITE-ProRule" id="PRU00339"/>
    </source>
</evidence>
<protein>
    <submittedName>
        <fullName evidence="3">Tetratricopeptide repeat protein</fullName>
    </submittedName>
</protein>
<reference evidence="3 4" key="1">
    <citation type="submission" date="2019-12" db="EMBL/GenBank/DDBJ databases">
        <authorList>
            <person name="Li M."/>
        </authorList>
    </citation>
    <scope>NUCLEOTIDE SEQUENCE [LARGE SCALE GENOMIC DNA]</scope>
    <source>
        <strain evidence="3 4">GBMRC 2046</strain>
    </source>
</reference>
<dbReference type="PANTHER" id="PTHR12558:SF33">
    <property type="entry name" value="BLL7664 PROTEIN"/>
    <property type="match status" value="1"/>
</dbReference>
<dbReference type="SMART" id="SM00028">
    <property type="entry name" value="TPR"/>
    <property type="match status" value="4"/>
</dbReference>
<dbReference type="Gene3D" id="1.25.40.10">
    <property type="entry name" value="Tetratricopeptide repeat domain"/>
    <property type="match status" value="2"/>
</dbReference>
<keyword evidence="1" id="KW-0802">TPR repeat</keyword>
<dbReference type="CDD" id="cd07302">
    <property type="entry name" value="CHD"/>
    <property type="match status" value="1"/>
</dbReference>
<dbReference type="Gene3D" id="3.30.70.1230">
    <property type="entry name" value="Nucleotide cyclase"/>
    <property type="match status" value="1"/>
</dbReference>